<sequence>MVALVNRGLRKLDSELDFVTASADTYLIHSQPPTARTLCWLQVLSGRWLFSSRRMRVKVIASAGTEEKLQFVKVTGVNVSFNYKTPDTREKEGPIDVYIFYETLNGAEQSLNRLNRDSAQTLAGLARTCTAFRDPALNLLWKSQCTVMNVLNCMPGDIWEVLDDADAEEVRLKRPVLPSDWERPLIYSHRVRHFKYKLSYSYPDSAAFYEMLRMCLPPEPLFPNIESLLWETSDAALLPHFRQFIGPSLTSLTVSTFQSASHLSLLPALAAQCPLLQEVCILTSDGLPGRCETVSFLVKQLTRLESLEAPCLDAVALDHLARRPVLDFVHLDDQTPLSPVLEFASQTEVSSSCDIAMLTLTVTDARAATEVLARTRPQPPCGRSTTALLRIATTRPSTLSRSRYHPRDTTETAADPEQIALYAVPGTHLFPLFTLTTLTSVTLAGPVGLDLDDAAAAEIARAWPRITSLDIAGSAFLHISPRTTLRALLAFARLCPHLWRLSLPINARSVPKWRKAQTAAEERPTQRCLRSLHVGESPVGTPLDVAAYLSSIFPRLEWVSAGKEDSRDVRAEVLAGQRKWKAVEAALPVLRKVRVEEKYWTRREYEDEDSD</sequence>
<organism evidence="1 2">
    <name type="scientific">Mycena maculata</name>
    <dbReference type="NCBI Taxonomy" id="230809"/>
    <lineage>
        <taxon>Eukaryota</taxon>
        <taxon>Fungi</taxon>
        <taxon>Dikarya</taxon>
        <taxon>Basidiomycota</taxon>
        <taxon>Agaricomycotina</taxon>
        <taxon>Agaricomycetes</taxon>
        <taxon>Agaricomycetidae</taxon>
        <taxon>Agaricales</taxon>
        <taxon>Marasmiineae</taxon>
        <taxon>Mycenaceae</taxon>
        <taxon>Mycena</taxon>
    </lineage>
</organism>
<protein>
    <recommendedName>
        <fullName evidence="3">F-box domain-containing protein</fullName>
    </recommendedName>
</protein>
<evidence type="ECO:0000313" key="2">
    <source>
        <dbReference type="Proteomes" id="UP001215280"/>
    </source>
</evidence>
<dbReference type="Proteomes" id="UP001215280">
    <property type="component" value="Unassembled WGS sequence"/>
</dbReference>
<dbReference type="EMBL" id="JARJLG010000021">
    <property type="protein sequence ID" value="KAJ7771317.1"/>
    <property type="molecule type" value="Genomic_DNA"/>
</dbReference>
<proteinExistence type="predicted"/>
<evidence type="ECO:0008006" key="3">
    <source>
        <dbReference type="Google" id="ProtNLM"/>
    </source>
</evidence>
<dbReference type="AlphaFoldDB" id="A0AAD7NQC0"/>
<dbReference type="InterPro" id="IPR036291">
    <property type="entry name" value="NAD(P)-bd_dom_sf"/>
</dbReference>
<name>A0AAD7NQC0_9AGAR</name>
<dbReference type="Gene3D" id="3.40.50.720">
    <property type="entry name" value="NAD(P)-binding Rossmann-like Domain"/>
    <property type="match status" value="1"/>
</dbReference>
<comment type="caution">
    <text evidence="1">The sequence shown here is derived from an EMBL/GenBank/DDBJ whole genome shotgun (WGS) entry which is preliminary data.</text>
</comment>
<dbReference type="SUPFAM" id="SSF51735">
    <property type="entry name" value="NAD(P)-binding Rossmann-fold domains"/>
    <property type="match status" value="1"/>
</dbReference>
<keyword evidence="2" id="KW-1185">Reference proteome</keyword>
<dbReference type="Gene3D" id="3.80.10.10">
    <property type="entry name" value="Ribonuclease Inhibitor"/>
    <property type="match status" value="1"/>
</dbReference>
<evidence type="ECO:0000313" key="1">
    <source>
        <dbReference type="EMBL" id="KAJ7771317.1"/>
    </source>
</evidence>
<accession>A0AAD7NQC0</accession>
<gene>
    <name evidence="1" type="ORF">DFH07DRAFT_1057681</name>
</gene>
<reference evidence="1" key="1">
    <citation type="submission" date="2023-03" db="EMBL/GenBank/DDBJ databases">
        <title>Massive genome expansion in bonnet fungi (Mycena s.s.) driven by repeated elements and novel gene families across ecological guilds.</title>
        <authorList>
            <consortium name="Lawrence Berkeley National Laboratory"/>
            <person name="Harder C.B."/>
            <person name="Miyauchi S."/>
            <person name="Viragh M."/>
            <person name="Kuo A."/>
            <person name="Thoen E."/>
            <person name="Andreopoulos B."/>
            <person name="Lu D."/>
            <person name="Skrede I."/>
            <person name="Drula E."/>
            <person name="Henrissat B."/>
            <person name="Morin E."/>
            <person name="Kohler A."/>
            <person name="Barry K."/>
            <person name="LaButti K."/>
            <person name="Morin E."/>
            <person name="Salamov A."/>
            <person name="Lipzen A."/>
            <person name="Mereny Z."/>
            <person name="Hegedus B."/>
            <person name="Baldrian P."/>
            <person name="Stursova M."/>
            <person name="Weitz H."/>
            <person name="Taylor A."/>
            <person name="Grigoriev I.V."/>
            <person name="Nagy L.G."/>
            <person name="Martin F."/>
            <person name="Kauserud H."/>
        </authorList>
    </citation>
    <scope>NUCLEOTIDE SEQUENCE</scope>
    <source>
        <strain evidence="1">CBHHK188m</strain>
    </source>
</reference>
<dbReference type="InterPro" id="IPR032675">
    <property type="entry name" value="LRR_dom_sf"/>
</dbReference>